<keyword evidence="4 5" id="KW-0472">Membrane</keyword>
<reference evidence="7" key="1">
    <citation type="submission" date="2020-12" db="EMBL/GenBank/DDBJ databases">
        <title>Prauserella sp. ASG 168, a novel actinomycete isolated from cave rock.</title>
        <authorList>
            <person name="Suriyachadkun C."/>
        </authorList>
    </citation>
    <scope>NUCLEOTIDE SEQUENCE</scope>
    <source>
        <strain evidence="7">ASG 168</strain>
    </source>
</reference>
<feature type="transmembrane region" description="Helical" evidence="5">
    <location>
        <begin position="165"/>
        <end position="182"/>
    </location>
</feature>
<dbReference type="InterPro" id="IPR044880">
    <property type="entry name" value="NCX_ion-bd_dom_sf"/>
</dbReference>
<protein>
    <submittedName>
        <fullName evidence="7">Sodium:proton exchanger</fullName>
    </submittedName>
</protein>
<keyword evidence="3 5" id="KW-1133">Transmembrane helix</keyword>
<dbReference type="EMBL" id="JAENJH010000001">
    <property type="protein sequence ID" value="MBK1783548.1"/>
    <property type="molecule type" value="Genomic_DNA"/>
</dbReference>
<dbReference type="AlphaFoldDB" id="A0A934QQC5"/>
<evidence type="ECO:0000256" key="5">
    <source>
        <dbReference type="SAM" id="Phobius"/>
    </source>
</evidence>
<dbReference type="InterPro" id="IPR004837">
    <property type="entry name" value="NaCa_Exmemb"/>
</dbReference>
<proteinExistence type="predicted"/>
<evidence type="ECO:0000313" key="8">
    <source>
        <dbReference type="Proteomes" id="UP000635245"/>
    </source>
</evidence>
<keyword evidence="8" id="KW-1185">Reference proteome</keyword>
<dbReference type="Pfam" id="PF01699">
    <property type="entry name" value="Na_Ca_ex"/>
    <property type="match status" value="2"/>
</dbReference>
<feature type="transmembrane region" description="Helical" evidence="5">
    <location>
        <begin position="212"/>
        <end position="232"/>
    </location>
</feature>
<dbReference type="RefSeq" id="WP_200314952.1">
    <property type="nucleotide sequence ID" value="NZ_JAENJH010000001.1"/>
</dbReference>
<feature type="transmembrane region" description="Helical" evidence="5">
    <location>
        <begin position="290"/>
        <end position="308"/>
    </location>
</feature>
<feature type="transmembrane region" description="Helical" evidence="5">
    <location>
        <begin position="136"/>
        <end position="159"/>
    </location>
</feature>
<accession>A0A934QQC5</accession>
<feature type="transmembrane region" description="Helical" evidence="5">
    <location>
        <begin position="363"/>
        <end position="380"/>
    </location>
</feature>
<name>A0A934QQC5_9PSEU</name>
<evidence type="ECO:0000256" key="2">
    <source>
        <dbReference type="ARBA" id="ARBA00022692"/>
    </source>
</evidence>
<feature type="transmembrane region" description="Helical" evidence="5">
    <location>
        <begin position="252"/>
        <end position="270"/>
    </location>
</feature>
<feature type="transmembrane region" description="Helical" evidence="5">
    <location>
        <begin position="106"/>
        <end position="124"/>
    </location>
</feature>
<dbReference type="Gene3D" id="1.20.1420.30">
    <property type="entry name" value="NCX, central ion-binding region"/>
    <property type="match status" value="1"/>
</dbReference>
<gene>
    <name evidence="7" type="ORF">JHE00_04355</name>
</gene>
<evidence type="ECO:0000256" key="3">
    <source>
        <dbReference type="ARBA" id="ARBA00022989"/>
    </source>
</evidence>
<evidence type="ECO:0000259" key="6">
    <source>
        <dbReference type="Pfam" id="PF01699"/>
    </source>
</evidence>
<organism evidence="7 8">
    <name type="scientific">Prauserella cavernicola</name>
    <dbReference type="NCBI Taxonomy" id="2800127"/>
    <lineage>
        <taxon>Bacteria</taxon>
        <taxon>Bacillati</taxon>
        <taxon>Actinomycetota</taxon>
        <taxon>Actinomycetes</taxon>
        <taxon>Pseudonocardiales</taxon>
        <taxon>Pseudonocardiaceae</taxon>
        <taxon>Prauserella</taxon>
    </lineage>
</organism>
<dbReference type="GO" id="GO:0055085">
    <property type="term" value="P:transmembrane transport"/>
    <property type="evidence" value="ECO:0007669"/>
    <property type="project" value="InterPro"/>
</dbReference>
<keyword evidence="2 5" id="KW-0812">Transmembrane</keyword>
<feature type="domain" description="Sodium/calcium exchanger membrane region" evidence="6">
    <location>
        <begin position="214"/>
        <end position="353"/>
    </location>
</feature>
<evidence type="ECO:0000313" key="7">
    <source>
        <dbReference type="EMBL" id="MBK1783548.1"/>
    </source>
</evidence>
<evidence type="ECO:0000256" key="4">
    <source>
        <dbReference type="ARBA" id="ARBA00023136"/>
    </source>
</evidence>
<feature type="transmembrane region" description="Helical" evidence="5">
    <location>
        <begin position="64"/>
        <end position="86"/>
    </location>
</feature>
<feature type="domain" description="Sodium/calcium exchanger membrane region" evidence="6">
    <location>
        <begin position="32"/>
        <end position="182"/>
    </location>
</feature>
<evidence type="ECO:0000256" key="1">
    <source>
        <dbReference type="ARBA" id="ARBA00004141"/>
    </source>
</evidence>
<comment type="caution">
    <text evidence="7">The sequence shown here is derived from an EMBL/GenBank/DDBJ whole genome shotgun (WGS) entry which is preliminary data.</text>
</comment>
<sequence>MSGKLVRPLALCSALTVPALVLRFSGAAVMPVLALLLFGMAVVASSFVLAWAAESAQVDISGGLAIAILAVIAVLPEYAVDLYFAYTAGSNPEYVAYAAANMTGSNRLLLGLGWSVVVIIALVLAKRRTGRTVRALVLESGHRVELGFLAIASVVAFVVPLTGQISLILGCALLGFFVFYLWKVSRAEAEEPHLVGPAATIGALPKRARRTLVVSLFTLSAVVIVLCAEPFADALIETGTQLGIDQFLLVQWLAPLASEAPEFIVAILFAVRGKAGDAIGTLISSKVNQWTLLVGSIPLAYLLGGGGMGLQLDARQIEEFLLTATQTVLGVAALLALKFPRWAAWTLLGLFAAQFALPGQTARYVLCGIYAVLALGALIHNRKHIVPTLMAPFRKHVEERDDETSPELAGTH</sequence>
<dbReference type="Proteomes" id="UP000635245">
    <property type="component" value="Unassembled WGS sequence"/>
</dbReference>
<dbReference type="GO" id="GO:0016020">
    <property type="term" value="C:membrane"/>
    <property type="evidence" value="ECO:0007669"/>
    <property type="project" value="UniProtKB-SubCell"/>
</dbReference>
<comment type="subcellular location">
    <subcellularLocation>
        <location evidence="1">Membrane</location>
        <topology evidence="1">Multi-pass membrane protein</topology>
    </subcellularLocation>
</comment>
<feature type="transmembrane region" description="Helical" evidence="5">
    <location>
        <begin position="33"/>
        <end position="52"/>
    </location>
</feature>